<name>A0A0M0FZ99_9BACI</name>
<keyword evidence="3" id="KW-1185">Reference proteome</keyword>
<dbReference type="PATRIC" id="fig|189381.12.peg.3250"/>
<sequence>MLDETLIKRNKAGVKINSILKNCSHSIHLIEKEFIRTGRLSHSIMDSLFDKTLQDMRQDKEFDFLTTSDIQKLMKQELKQLLKVERGEGADHLPVALSVGMKGSTALATGKWSLREVGALITVVMIILALIFHDGVNQLVMLISG</sequence>
<dbReference type="RefSeq" id="WP_053429532.1">
    <property type="nucleotide sequence ID" value="NZ_LGUE01000008.1"/>
</dbReference>
<dbReference type="AlphaFoldDB" id="A0A0M0FZ99"/>
<reference evidence="3" key="1">
    <citation type="submission" date="2015-07" db="EMBL/GenBank/DDBJ databases">
        <title>Fjat-14235 jcm11544.</title>
        <authorList>
            <person name="Liu B."/>
            <person name="Wang J."/>
            <person name="Zhu Y."/>
            <person name="Liu G."/>
            <person name="Chen Q."/>
            <person name="Chen Z."/>
            <person name="Lan J."/>
            <person name="Che J."/>
            <person name="Ge C."/>
            <person name="Shi H."/>
            <person name="Pan Z."/>
            <person name="Liu X."/>
        </authorList>
    </citation>
    <scope>NUCLEOTIDE SEQUENCE [LARGE SCALE GENOMIC DNA]</scope>
    <source>
        <strain evidence="3">JCM 11544</strain>
    </source>
</reference>
<proteinExistence type="predicted"/>
<organism evidence="2 3">
    <name type="scientific">Rossellomorea marisflavi</name>
    <dbReference type="NCBI Taxonomy" id="189381"/>
    <lineage>
        <taxon>Bacteria</taxon>
        <taxon>Bacillati</taxon>
        <taxon>Bacillota</taxon>
        <taxon>Bacilli</taxon>
        <taxon>Bacillales</taxon>
        <taxon>Bacillaceae</taxon>
        <taxon>Rossellomorea</taxon>
    </lineage>
</organism>
<keyword evidence="1" id="KW-1133">Transmembrane helix</keyword>
<feature type="transmembrane region" description="Helical" evidence="1">
    <location>
        <begin position="112"/>
        <end position="132"/>
    </location>
</feature>
<evidence type="ECO:0000313" key="2">
    <source>
        <dbReference type="EMBL" id="KON82885.1"/>
    </source>
</evidence>
<dbReference type="Proteomes" id="UP000037405">
    <property type="component" value="Unassembled WGS sequence"/>
</dbReference>
<dbReference type="OrthoDB" id="9887729at2"/>
<protein>
    <submittedName>
        <fullName evidence="2">Uncharacterized protein</fullName>
    </submittedName>
</protein>
<keyword evidence="1" id="KW-0472">Membrane</keyword>
<gene>
    <name evidence="2" type="ORF">AF331_18725</name>
</gene>
<evidence type="ECO:0000313" key="3">
    <source>
        <dbReference type="Proteomes" id="UP000037405"/>
    </source>
</evidence>
<keyword evidence="1" id="KW-0812">Transmembrane</keyword>
<evidence type="ECO:0000256" key="1">
    <source>
        <dbReference type="SAM" id="Phobius"/>
    </source>
</evidence>
<accession>A0A0M0FZ99</accession>
<dbReference type="EMBL" id="LGUE01000008">
    <property type="protein sequence ID" value="KON82885.1"/>
    <property type="molecule type" value="Genomic_DNA"/>
</dbReference>
<comment type="caution">
    <text evidence="2">The sequence shown here is derived from an EMBL/GenBank/DDBJ whole genome shotgun (WGS) entry which is preliminary data.</text>
</comment>